<reference evidence="1" key="1">
    <citation type="submission" date="2022-04" db="EMBL/GenBank/DDBJ databases">
        <title>Genome of the entomopathogenic fungus Entomophthora muscae.</title>
        <authorList>
            <person name="Elya C."/>
            <person name="Lovett B.R."/>
            <person name="Lee E."/>
            <person name="Macias A.M."/>
            <person name="Hajek A.E."/>
            <person name="De Bivort B.L."/>
            <person name="Kasson M.T."/>
            <person name="De Fine Licht H.H."/>
            <person name="Stajich J.E."/>
        </authorList>
    </citation>
    <scope>NUCLEOTIDE SEQUENCE</scope>
    <source>
        <strain evidence="1">Berkeley</strain>
    </source>
</reference>
<sequence>MLPFSEKVPKAFGVECEPIYAADSLATDQQKALAIYLFVAVCYTWSYPIFKGYHLQRLPCTWRVRCNPPELPEDPLARTWGVMNSDGLALN</sequence>
<organism evidence="1 2">
    <name type="scientific">Entomophthora muscae</name>
    <dbReference type="NCBI Taxonomy" id="34485"/>
    <lineage>
        <taxon>Eukaryota</taxon>
        <taxon>Fungi</taxon>
        <taxon>Fungi incertae sedis</taxon>
        <taxon>Zoopagomycota</taxon>
        <taxon>Entomophthoromycotina</taxon>
        <taxon>Entomophthoromycetes</taxon>
        <taxon>Entomophthorales</taxon>
        <taxon>Entomophthoraceae</taxon>
        <taxon>Entomophthora</taxon>
    </lineage>
</organism>
<gene>
    <name evidence="1" type="ORF">DSO57_1011272</name>
</gene>
<name>A0ACC2TT85_9FUNG</name>
<protein>
    <submittedName>
        <fullName evidence="1">Uncharacterized protein</fullName>
    </submittedName>
</protein>
<comment type="caution">
    <text evidence="1">The sequence shown here is derived from an EMBL/GenBank/DDBJ whole genome shotgun (WGS) entry which is preliminary data.</text>
</comment>
<evidence type="ECO:0000313" key="1">
    <source>
        <dbReference type="EMBL" id="KAJ9077980.1"/>
    </source>
</evidence>
<dbReference type="EMBL" id="QTSX02002168">
    <property type="protein sequence ID" value="KAJ9077980.1"/>
    <property type="molecule type" value="Genomic_DNA"/>
</dbReference>
<keyword evidence="2" id="KW-1185">Reference proteome</keyword>
<accession>A0ACC2TT85</accession>
<evidence type="ECO:0000313" key="2">
    <source>
        <dbReference type="Proteomes" id="UP001165960"/>
    </source>
</evidence>
<dbReference type="Proteomes" id="UP001165960">
    <property type="component" value="Unassembled WGS sequence"/>
</dbReference>
<proteinExistence type="predicted"/>